<dbReference type="EMBL" id="OB711704">
    <property type="protein sequence ID" value="CAD7238925.1"/>
    <property type="molecule type" value="Genomic_DNA"/>
</dbReference>
<name>A0A7R8WXG2_9CRUS</name>
<feature type="non-terminal residue" evidence="2">
    <location>
        <position position="1"/>
    </location>
</feature>
<proteinExistence type="predicted"/>
<feature type="region of interest" description="Disordered" evidence="1">
    <location>
        <begin position="35"/>
        <end position="119"/>
    </location>
</feature>
<gene>
    <name evidence="2" type="ORF">CTOB1V02_LOCUS16740</name>
</gene>
<feature type="compositionally biased region" description="Low complexity" evidence="1">
    <location>
        <begin position="78"/>
        <end position="93"/>
    </location>
</feature>
<sequence>ALAPPSADSNNNRAKAEDTVTTFFGVPISMGQGGALAPGREGLPFGRGSLGGLNHHDPFSNPGAPRSVFFPPNTLGASSVPSLTESTSSSPPEWDIPLPGGPGAGHAVNGTLEGGKFHP</sequence>
<organism evidence="2">
    <name type="scientific">Cyprideis torosa</name>
    <dbReference type="NCBI Taxonomy" id="163714"/>
    <lineage>
        <taxon>Eukaryota</taxon>
        <taxon>Metazoa</taxon>
        <taxon>Ecdysozoa</taxon>
        <taxon>Arthropoda</taxon>
        <taxon>Crustacea</taxon>
        <taxon>Oligostraca</taxon>
        <taxon>Ostracoda</taxon>
        <taxon>Podocopa</taxon>
        <taxon>Podocopida</taxon>
        <taxon>Cytherocopina</taxon>
        <taxon>Cytheroidea</taxon>
        <taxon>Cytherideidae</taxon>
        <taxon>Cyprideis</taxon>
    </lineage>
</organism>
<evidence type="ECO:0000256" key="1">
    <source>
        <dbReference type="SAM" id="MobiDB-lite"/>
    </source>
</evidence>
<evidence type="ECO:0000313" key="2">
    <source>
        <dbReference type="EMBL" id="CAD7238925.1"/>
    </source>
</evidence>
<reference evidence="2" key="1">
    <citation type="submission" date="2020-11" db="EMBL/GenBank/DDBJ databases">
        <authorList>
            <person name="Tran Van P."/>
        </authorList>
    </citation>
    <scope>NUCLEOTIDE SEQUENCE</scope>
</reference>
<protein>
    <submittedName>
        <fullName evidence="2">Uncharacterized protein</fullName>
    </submittedName>
</protein>
<accession>A0A7R8WXG2</accession>
<dbReference type="AlphaFoldDB" id="A0A7R8WXG2"/>
<feature type="non-terminal residue" evidence="2">
    <location>
        <position position="119"/>
    </location>
</feature>